<keyword evidence="2" id="KW-1185">Reference proteome</keyword>
<reference evidence="2" key="1">
    <citation type="journal article" date="2016" name="Genome Biol. Evol.">
        <title>Comparative 'omics' of the Fusarium fujikuroi species complex highlights differences in genetic potential and metabolite synthesis.</title>
        <authorList>
            <person name="Niehaus E.-M."/>
            <person name="Muensterkoetter M."/>
            <person name="Proctor R.H."/>
            <person name="Brown D.W."/>
            <person name="Sharon A."/>
            <person name="Idan Y."/>
            <person name="Oren-Young L."/>
            <person name="Sieber C.M."/>
            <person name="Novak O."/>
            <person name="Pencik A."/>
            <person name="Tarkowska D."/>
            <person name="Hromadova K."/>
            <person name="Freeman S."/>
            <person name="Maymon M."/>
            <person name="Elazar M."/>
            <person name="Youssef S.A."/>
            <person name="El-Shabrawy E.S.M."/>
            <person name="Shalaby A.B.A."/>
            <person name="Houterman P."/>
            <person name="Brock N.L."/>
            <person name="Burkhardt I."/>
            <person name="Tsavkelova E.A."/>
            <person name="Dickschat J.S."/>
            <person name="Galuszka P."/>
            <person name="Gueldener U."/>
            <person name="Tudzynski B."/>
        </authorList>
    </citation>
    <scope>NUCLEOTIDE SEQUENCE [LARGE SCALE GENOMIC DNA]</scope>
    <source>
        <strain evidence="2">MRC7560</strain>
    </source>
</reference>
<dbReference type="AlphaFoldDB" id="A0A1L7SRU6"/>
<dbReference type="Proteomes" id="UP000184255">
    <property type="component" value="Unassembled WGS sequence"/>
</dbReference>
<accession>A0A1L7SRU6</accession>
<name>A0A1L7SRU6_FUSMA</name>
<gene>
    <name evidence="1" type="ORF">FMAN_06692</name>
</gene>
<evidence type="ECO:0000313" key="1">
    <source>
        <dbReference type="EMBL" id="CVK85772.1"/>
    </source>
</evidence>
<sequence length="85" mass="9494">MAEMYNVPPEQASFWVCNQNKGDGKTCGNTNSINDKKCEDCKMKRDKGDTAFNEQMRAIGKLKKVEGAVEYWENNATHIHVAGAP</sequence>
<comment type="caution">
    <text evidence="1">The sequence shown here is derived from an EMBL/GenBank/DDBJ whole genome shotgun (WGS) entry which is preliminary data.</text>
</comment>
<dbReference type="RefSeq" id="XP_041677552.1">
    <property type="nucleotide sequence ID" value="XM_041826494.1"/>
</dbReference>
<dbReference type="EMBL" id="FCQH01000002">
    <property type="protein sequence ID" value="CVK85772.1"/>
    <property type="molecule type" value="Genomic_DNA"/>
</dbReference>
<dbReference type="GeneID" id="65085956"/>
<protein>
    <submittedName>
        <fullName evidence="1">Uncharacterized protein</fullName>
    </submittedName>
</protein>
<dbReference type="VEuPathDB" id="FungiDB:FMAN_06692"/>
<evidence type="ECO:0000313" key="2">
    <source>
        <dbReference type="Proteomes" id="UP000184255"/>
    </source>
</evidence>
<organism evidence="1 2">
    <name type="scientific">Fusarium mangiferae</name>
    <name type="common">Mango malformation disease fungus</name>
    <dbReference type="NCBI Taxonomy" id="192010"/>
    <lineage>
        <taxon>Eukaryota</taxon>
        <taxon>Fungi</taxon>
        <taxon>Dikarya</taxon>
        <taxon>Ascomycota</taxon>
        <taxon>Pezizomycotina</taxon>
        <taxon>Sordariomycetes</taxon>
        <taxon>Hypocreomycetidae</taxon>
        <taxon>Hypocreales</taxon>
        <taxon>Nectriaceae</taxon>
        <taxon>Fusarium</taxon>
        <taxon>Fusarium fujikuroi species complex</taxon>
    </lineage>
</organism>
<proteinExistence type="predicted"/>